<evidence type="ECO:0000256" key="4">
    <source>
        <dbReference type="ARBA" id="ARBA00022679"/>
    </source>
</evidence>
<reference evidence="13 14" key="1">
    <citation type="journal article" date="2012" name="PLoS Pathog.">
        <title>The genome of the obligate intracellular parasite Trachipleistophora hominis: new insights into microsporidian genome dynamics and reductive evolution.</title>
        <authorList>
            <person name="Heinz E."/>
            <person name="Williams T.A."/>
            <person name="Nakjang S."/>
            <person name="Noel C.J."/>
            <person name="Swan D.C."/>
            <person name="Goldberg A.V."/>
            <person name="Harris S.R."/>
            <person name="Weinmaier T."/>
            <person name="Markert S."/>
            <person name="Becher D."/>
            <person name="Bernhardt J."/>
            <person name="Dagan T."/>
            <person name="Hacker C."/>
            <person name="Lucocq J.M."/>
            <person name="Schweder T."/>
            <person name="Rattei T."/>
            <person name="Hall N."/>
            <person name="Hirt R.P."/>
            <person name="Embley T.M."/>
        </authorList>
    </citation>
    <scope>NUCLEOTIDE SEQUENCE [LARGE SCALE GENOMIC DNA]</scope>
</reference>
<dbReference type="PANTHER" id="PTHR45852:SF1">
    <property type="entry name" value="SERINE_THREONINE-PROTEIN KINASE RIO2"/>
    <property type="match status" value="1"/>
</dbReference>
<evidence type="ECO:0000256" key="1">
    <source>
        <dbReference type="ARBA" id="ARBA00009196"/>
    </source>
</evidence>
<dbReference type="HOGENOM" id="CLU_1048568_0_0_1"/>
<sequence length="219" mass="26087">MIVYDKKYTLTYKGYDHLALAYFKKKGLSRIIDQIDIGKESDIYLGEMNGMLVAIKMYRIGRTSYRRTENRDNIKMDMYKRSMMYCQREYKILRSLTSENIAMPVGCNRHVLITRYYECKPLVRTRLDDLDYFYNKLMNLVVDLYSMGYVHGDFNEYNVLINDKQIVLVDFPQCVPTTDPRAGEYLRKDVQCVKEYFERKYRYINERDVIAEIGAGCDQ</sequence>
<dbReference type="InterPro" id="IPR018934">
    <property type="entry name" value="RIO_dom"/>
</dbReference>
<keyword evidence="5" id="KW-0479">Metal-binding</keyword>
<feature type="domain" description="RIO kinase" evidence="12">
    <location>
        <begin position="5"/>
        <end position="215"/>
    </location>
</feature>
<evidence type="ECO:0000256" key="5">
    <source>
        <dbReference type="ARBA" id="ARBA00022723"/>
    </source>
</evidence>
<gene>
    <name evidence="13" type="ORF">THOM_0598</name>
</gene>
<dbReference type="OrthoDB" id="10258631at2759"/>
<evidence type="ECO:0000256" key="10">
    <source>
        <dbReference type="ARBA" id="ARBA00047899"/>
    </source>
</evidence>
<evidence type="ECO:0000256" key="3">
    <source>
        <dbReference type="ARBA" id="ARBA00022527"/>
    </source>
</evidence>
<keyword evidence="6" id="KW-0547">Nucleotide-binding</keyword>
<evidence type="ECO:0000256" key="7">
    <source>
        <dbReference type="ARBA" id="ARBA00022777"/>
    </source>
</evidence>
<dbReference type="Proteomes" id="UP000011185">
    <property type="component" value="Unassembled WGS sequence"/>
</dbReference>
<dbReference type="STRING" id="72359.L7JZD3"/>
<evidence type="ECO:0000256" key="8">
    <source>
        <dbReference type="ARBA" id="ARBA00022840"/>
    </source>
</evidence>
<dbReference type="OMA" id="GYTNFRE"/>
<evidence type="ECO:0000256" key="9">
    <source>
        <dbReference type="ARBA" id="ARBA00022842"/>
    </source>
</evidence>
<dbReference type="GO" id="GO:0106310">
    <property type="term" value="F:protein serine kinase activity"/>
    <property type="evidence" value="ECO:0007669"/>
    <property type="project" value="RHEA"/>
</dbReference>
<proteinExistence type="inferred from homology"/>
<dbReference type="PANTHER" id="PTHR45852">
    <property type="entry name" value="SER/THR-PROTEIN KINASE RIO2"/>
    <property type="match status" value="1"/>
</dbReference>
<dbReference type="InterPro" id="IPR018935">
    <property type="entry name" value="RIO_kinase_CS"/>
</dbReference>
<evidence type="ECO:0000313" key="13">
    <source>
        <dbReference type="EMBL" id="ELQ76411.1"/>
    </source>
</evidence>
<comment type="similarity">
    <text evidence="1">Belongs to the protein kinase superfamily. RIO-type Ser/Thr kinase family.</text>
</comment>
<dbReference type="GO" id="GO:0005524">
    <property type="term" value="F:ATP binding"/>
    <property type="evidence" value="ECO:0007669"/>
    <property type="project" value="UniProtKB-KW"/>
</dbReference>
<evidence type="ECO:0000256" key="2">
    <source>
        <dbReference type="ARBA" id="ARBA00012513"/>
    </source>
</evidence>
<evidence type="ECO:0000256" key="6">
    <source>
        <dbReference type="ARBA" id="ARBA00022741"/>
    </source>
</evidence>
<keyword evidence="8" id="KW-0067">ATP-binding</keyword>
<keyword evidence="4 13" id="KW-0808">Transferase</keyword>
<evidence type="ECO:0000256" key="11">
    <source>
        <dbReference type="ARBA" id="ARBA00048679"/>
    </source>
</evidence>
<keyword evidence="7 13" id="KW-0418">Kinase</keyword>
<dbReference type="InterPro" id="IPR011009">
    <property type="entry name" value="Kinase-like_dom_sf"/>
</dbReference>
<organism evidence="13 14">
    <name type="scientific">Trachipleistophora hominis</name>
    <name type="common">Microsporidian parasite</name>
    <dbReference type="NCBI Taxonomy" id="72359"/>
    <lineage>
        <taxon>Eukaryota</taxon>
        <taxon>Fungi</taxon>
        <taxon>Fungi incertae sedis</taxon>
        <taxon>Microsporidia</taxon>
        <taxon>Pleistophoridae</taxon>
        <taxon>Trachipleistophora</taxon>
    </lineage>
</organism>
<dbReference type="SMART" id="SM00090">
    <property type="entry name" value="RIO"/>
    <property type="match status" value="1"/>
</dbReference>
<dbReference type="SUPFAM" id="SSF56112">
    <property type="entry name" value="Protein kinase-like (PK-like)"/>
    <property type="match status" value="1"/>
</dbReference>
<dbReference type="Gene3D" id="1.10.510.10">
    <property type="entry name" value="Transferase(Phosphotransferase) domain 1"/>
    <property type="match status" value="1"/>
</dbReference>
<dbReference type="InterPro" id="IPR000687">
    <property type="entry name" value="RIO_kinase"/>
</dbReference>
<comment type="catalytic activity">
    <reaction evidence="11">
        <text>L-seryl-[protein] + ATP = O-phospho-L-seryl-[protein] + ADP + H(+)</text>
        <dbReference type="Rhea" id="RHEA:17989"/>
        <dbReference type="Rhea" id="RHEA-COMP:9863"/>
        <dbReference type="Rhea" id="RHEA-COMP:11604"/>
        <dbReference type="ChEBI" id="CHEBI:15378"/>
        <dbReference type="ChEBI" id="CHEBI:29999"/>
        <dbReference type="ChEBI" id="CHEBI:30616"/>
        <dbReference type="ChEBI" id="CHEBI:83421"/>
        <dbReference type="ChEBI" id="CHEBI:456216"/>
        <dbReference type="EC" id="2.7.11.1"/>
    </reaction>
</comment>
<dbReference type="EMBL" id="JH993849">
    <property type="protein sequence ID" value="ELQ76411.1"/>
    <property type="molecule type" value="Genomic_DNA"/>
</dbReference>
<protein>
    <recommendedName>
        <fullName evidence="2">non-specific serine/threonine protein kinase</fullName>
        <ecNumber evidence="2">2.7.11.1</ecNumber>
    </recommendedName>
</protein>
<evidence type="ECO:0000259" key="12">
    <source>
        <dbReference type="SMART" id="SM00090"/>
    </source>
</evidence>
<evidence type="ECO:0000313" key="14">
    <source>
        <dbReference type="Proteomes" id="UP000011185"/>
    </source>
</evidence>
<keyword evidence="9" id="KW-0460">Magnesium</keyword>
<dbReference type="Gene3D" id="3.30.200.20">
    <property type="entry name" value="Phosphorylase Kinase, domain 1"/>
    <property type="match status" value="1"/>
</dbReference>
<dbReference type="Pfam" id="PF01163">
    <property type="entry name" value="RIO1"/>
    <property type="match status" value="1"/>
</dbReference>
<dbReference type="GO" id="GO:0030688">
    <property type="term" value="C:preribosome, small subunit precursor"/>
    <property type="evidence" value="ECO:0007669"/>
    <property type="project" value="TreeGrafter"/>
</dbReference>
<dbReference type="GO" id="GO:0046872">
    <property type="term" value="F:metal ion binding"/>
    <property type="evidence" value="ECO:0007669"/>
    <property type="project" value="UniProtKB-KW"/>
</dbReference>
<keyword evidence="14" id="KW-1185">Reference proteome</keyword>
<dbReference type="PROSITE" id="PS01245">
    <property type="entry name" value="RIO1"/>
    <property type="match status" value="1"/>
</dbReference>
<dbReference type="AlphaFoldDB" id="L7JZD3"/>
<dbReference type="FunCoup" id="L7JZD3">
    <property type="interactions" value="233"/>
</dbReference>
<accession>L7JZD3</accession>
<dbReference type="VEuPathDB" id="MicrosporidiaDB:THOM_0598"/>
<keyword evidence="3 13" id="KW-0723">Serine/threonine-protein kinase</keyword>
<dbReference type="GO" id="GO:0005829">
    <property type="term" value="C:cytosol"/>
    <property type="evidence" value="ECO:0007669"/>
    <property type="project" value="TreeGrafter"/>
</dbReference>
<comment type="catalytic activity">
    <reaction evidence="10">
        <text>L-threonyl-[protein] + ATP = O-phospho-L-threonyl-[protein] + ADP + H(+)</text>
        <dbReference type="Rhea" id="RHEA:46608"/>
        <dbReference type="Rhea" id="RHEA-COMP:11060"/>
        <dbReference type="Rhea" id="RHEA-COMP:11605"/>
        <dbReference type="ChEBI" id="CHEBI:15378"/>
        <dbReference type="ChEBI" id="CHEBI:30013"/>
        <dbReference type="ChEBI" id="CHEBI:30616"/>
        <dbReference type="ChEBI" id="CHEBI:61977"/>
        <dbReference type="ChEBI" id="CHEBI:456216"/>
        <dbReference type="EC" id="2.7.11.1"/>
    </reaction>
</comment>
<dbReference type="EC" id="2.7.11.1" evidence="2"/>
<dbReference type="GO" id="GO:0030490">
    <property type="term" value="P:maturation of SSU-rRNA"/>
    <property type="evidence" value="ECO:0007669"/>
    <property type="project" value="TreeGrafter"/>
</dbReference>
<dbReference type="InParanoid" id="L7JZD3"/>
<dbReference type="GO" id="GO:0004674">
    <property type="term" value="F:protein serine/threonine kinase activity"/>
    <property type="evidence" value="ECO:0007669"/>
    <property type="project" value="UniProtKB-KW"/>
</dbReference>
<name>L7JZD3_TRAHO</name>